<gene>
    <name evidence="10" type="ORF">DS909_16410</name>
</gene>
<dbReference type="Pfam" id="PF01568">
    <property type="entry name" value="Molydop_binding"/>
    <property type="match status" value="1"/>
</dbReference>
<dbReference type="GO" id="GO:0016491">
    <property type="term" value="F:oxidoreductase activity"/>
    <property type="evidence" value="ECO:0007669"/>
    <property type="project" value="UniProtKB-KW"/>
</dbReference>
<dbReference type="GO" id="GO:0030288">
    <property type="term" value="C:outer membrane-bounded periplasmic space"/>
    <property type="evidence" value="ECO:0007669"/>
    <property type="project" value="TreeGrafter"/>
</dbReference>
<comment type="cofactor">
    <cofactor evidence="1">
        <name>Mo-bis(molybdopterin guanine dinucleotide)</name>
        <dbReference type="ChEBI" id="CHEBI:60539"/>
    </cofactor>
</comment>
<dbReference type="PANTHER" id="PTHR43742:SF10">
    <property type="entry name" value="TRIMETHYLAMINE-N-OXIDE REDUCTASE 2"/>
    <property type="match status" value="1"/>
</dbReference>
<dbReference type="Proteomes" id="UP000252706">
    <property type="component" value="Unassembled WGS sequence"/>
</dbReference>
<proteinExistence type="inferred from homology"/>
<dbReference type="Gene3D" id="3.40.50.740">
    <property type="match status" value="1"/>
</dbReference>
<dbReference type="InterPro" id="IPR041954">
    <property type="entry name" value="CT_DMSOR/BSOR/TMAOR"/>
</dbReference>
<dbReference type="RefSeq" id="WP_113824532.1">
    <property type="nucleotide sequence ID" value="NZ_QOCE01000038.1"/>
</dbReference>
<dbReference type="PROSITE" id="PS00932">
    <property type="entry name" value="MOLYBDOPTERIN_PROK_3"/>
    <property type="match status" value="1"/>
</dbReference>
<evidence type="ECO:0000259" key="9">
    <source>
        <dbReference type="Pfam" id="PF18364"/>
    </source>
</evidence>
<evidence type="ECO:0000259" key="7">
    <source>
        <dbReference type="Pfam" id="PF00384"/>
    </source>
</evidence>
<feature type="domain" description="Molybdopterin oxidoreductase N-terminal" evidence="9">
    <location>
        <begin position="13"/>
        <end position="48"/>
    </location>
</feature>
<accession>A0A366WTH9</accession>
<dbReference type="Gene3D" id="2.40.40.20">
    <property type="match status" value="1"/>
</dbReference>
<dbReference type="InterPro" id="IPR041460">
    <property type="entry name" value="Molybdopterin_N"/>
</dbReference>
<organism evidence="10 11">
    <name type="scientific">Phaeobacter gallaeciensis</name>
    <dbReference type="NCBI Taxonomy" id="60890"/>
    <lineage>
        <taxon>Bacteria</taxon>
        <taxon>Pseudomonadati</taxon>
        <taxon>Pseudomonadota</taxon>
        <taxon>Alphaproteobacteria</taxon>
        <taxon>Rhodobacterales</taxon>
        <taxon>Roseobacteraceae</taxon>
        <taxon>Phaeobacter</taxon>
    </lineage>
</organism>
<dbReference type="CDD" id="cd02769">
    <property type="entry name" value="MopB_DMSOR-BSOR-TMAOR"/>
    <property type="match status" value="1"/>
</dbReference>
<dbReference type="Gene3D" id="3.40.228.10">
    <property type="entry name" value="Dimethylsulfoxide Reductase, domain 2"/>
    <property type="match status" value="1"/>
</dbReference>
<dbReference type="GO" id="GO:0009061">
    <property type="term" value="P:anaerobic respiration"/>
    <property type="evidence" value="ECO:0007669"/>
    <property type="project" value="TreeGrafter"/>
</dbReference>
<dbReference type="GO" id="GO:0009055">
    <property type="term" value="F:electron transfer activity"/>
    <property type="evidence" value="ECO:0007669"/>
    <property type="project" value="TreeGrafter"/>
</dbReference>
<dbReference type="Pfam" id="PF00384">
    <property type="entry name" value="Molybdopterin"/>
    <property type="match status" value="1"/>
</dbReference>
<keyword evidence="4" id="KW-0479">Metal-binding</keyword>
<reference evidence="10 11" key="1">
    <citation type="submission" date="2018-07" db="EMBL/GenBank/DDBJ databases">
        <title>Modular assembly of carbohydrate-degrading microbial communities in the ocean.</title>
        <authorList>
            <person name="Enke T.N."/>
            <person name="Datta M.S."/>
            <person name="Schwartzman J.A."/>
            <person name="Cermak N."/>
            <person name="Schmitz D.A."/>
            <person name="Barrere J."/>
            <person name="Cordero O.X."/>
        </authorList>
    </citation>
    <scope>NUCLEOTIDE SEQUENCE [LARGE SCALE GENOMIC DNA]</scope>
    <source>
        <strain evidence="10 11">C3M10</strain>
    </source>
</reference>
<evidence type="ECO:0000256" key="5">
    <source>
        <dbReference type="ARBA" id="ARBA00022764"/>
    </source>
</evidence>
<dbReference type="Pfam" id="PF18364">
    <property type="entry name" value="Molybdopterin_N"/>
    <property type="match status" value="1"/>
</dbReference>
<evidence type="ECO:0000256" key="4">
    <source>
        <dbReference type="ARBA" id="ARBA00022723"/>
    </source>
</evidence>
<protein>
    <submittedName>
        <fullName evidence="10">Asp-tRNA(Asn)/Glu-tRNA(Gln) amidotransferase GatCAB subunit C</fullName>
    </submittedName>
</protein>
<dbReference type="GO" id="GO:0016740">
    <property type="term" value="F:transferase activity"/>
    <property type="evidence" value="ECO:0007669"/>
    <property type="project" value="UniProtKB-KW"/>
</dbReference>
<comment type="similarity">
    <text evidence="2">Belongs to the prokaryotic molybdopterin-containing oxidoreductase family.</text>
</comment>
<feature type="domain" description="Molybdopterin dinucleotide-binding" evidence="8">
    <location>
        <begin position="624"/>
        <end position="741"/>
    </location>
</feature>
<dbReference type="GO" id="GO:0043546">
    <property type="term" value="F:molybdopterin cofactor binding"/>
    <property type="evidence" value="ECO:0007669"/>
    <property type="project" value="InterPro"/>
</dbReference>
<comment type="caution">
    <text evidence="10">The sequence shown here is derived from an EMBL/GenBank/DDBJ whole genome shotgun (WGS) entry which is preliminary data.</text>
</comment>
<evidence type="ECO:0000259" key="8">
    <source>
        <dbReference type="Pfam" id="PF01568"/>
    </source>
</evidence>
<keyword evidence="10" id="KW-0808">Transferase</keyword>
<feature type="domain" description="Molybdopterin oxidoreductase" evidence="7">
    <location>
        <begin position="54"/>
        <end position="508"/>
    </location>
</feature>
<dbReference type="SUPFAM" id="SSF50692">
    <property type="entry name" value="ADC-like"/>
    <property type="match status" value="1"/>
</dbReference>
<dbReference type="GO" id="GO:0030151">
    <property type="term" value="F:molybdenum ion binding"/>
    <property type="evidence" value="ECO:0007669"/>
    <property type="project" value="TreeGrafter"/>
</dbReference>
<evidence type="ECO:0000256" key="3">
    <source>
        <dbReference type="ARBA" id="ARBA00022505"/>
    </source>
</evidence>
<keyword evidence="6" id="KW-0560">Oxidoreductase</keyword>
<evidence type="ECO:0000313" key="11">
    <source>
        <dbReference type="Proteomes" id="UP000252706"/>
    </source>
</evidence>
<dbReference type="InterPro" id="IPR006656">
    <property type="entry name" value="Mopterin_OxRdtase"/>
</dbReference>
<dbReference type="AlphaFoldDB" id="A0A366WTH9"/>
<dbReference type="SUPFAM" id="SSF53706">
    <property type="entry name" value="Formate dehydrogenase/DMSO reductase, domains 1-3"/>
    <property type="match status" value="1"/>
</dbReference>
<evidence type="ECO:0000256" key="1">
    <source>
        <dbReference type="ARBA" id="ARBA00001942"/>
    </source>
</evidence>
<evidence type="ECO:0000256" key="2">
    <source>
        <dbReference type="ARBA" id="ARBA00010312"/>
    </source>
</evidence>
<dbReference type="PANTHER" id="PTHR43742">
    <property type="entry name" value="TRIMETHYLAMINE-N-OXIDE REDUCTASE"/>
    <property type="match status" value="1"/>
</dbReference>
<keyword evidence="5" id="KW-0574">Periplasm</keyword>
<dbReference type="CDD" id="cd02793">
    <property type="entry name" value="MopB_CT_DMSOR-BSOR-TMAOR"/>
    <property type="match status" value="1"/>
</dbReference>
<keyword evidence="3" id="KW-0500">Molybdenum</keyword>
<dbReference type="InterPro" id="IPR009010">
    <property type="entry name" value="Asp_de-COase-like_dom_sf"/>
</dbReference>
<dbReference type="Gene3D" id="3.90.55.10">
    <property type="entry name" value="Dimethylsulfoxide Reductase, domain 3"/>
    <property type="match status" value="1"/>
</dbReference>
<name>A0A366WTH9_9RHOB</name>
<dbReference type="InterPro" id="IPR006657">
    <property type="entry name" value="MoPterin_dinucl-bd_dom"/>
</dbReference>
<sequence>MTKATDFPLTSFHWGTYRAEARNGDLVALHPFEEDPDPSPIGQGYLGALKGPDRITAPMVRKSWLEGGPGTKGSLRGKDAFVEVSWDEAEQLVADELTRVINTHGNQSIFAGSYGWASAGRFHHAQSHLKRFLNLLGGFTPSVNSYSLASGEVILPHVLGGAELIYDATSWQSIIESCDLMVAFGGVPIKNSMIGQGGLGAHRTRPALLEARAAGVEFVNISPLKSDLPDALSAEWIAPRPSTDAALMIGLAHVLLSEGLSDRAFLDRYTVGFDRFANYLTGESDGIVKNTDWAAEICGIRSEEIQSLARRMASGRTMISVAWALTRQDHGEQNFWLGTVLAAMLGQIGLPGGGVGFGYGAVNTVGLERPSPRFQAVPQGRNKVKTFIPVARIAEMLENPGGEFDYNGKKHQFPDTKLIWWAGGNPFHHHQDLNRLRRAWARPDTVIVNDWCWNSAAQHADIVLPCTTPLERADITLSPRDPYLVVMDKVVEPSGQARDDYDIFRGIARHLGIDRKYSEERDADQWITWLYEQSRKSATRAQIDLPPLDELRKTGWFKMPAPNEPHIMLGKFRQDPEASPLRTPSGKIEIFSEKIASFGYDDCPGHPTWMEPVEWLGRAEQGQLHLISNQPKNKLHSQLDQGPVAQGDRIGGREPAMLHPDDAAAYGIRDGDCIRVFNGRGACLCGAVVSDSIVPGVIQISTGAWFRPGPNTDVCLSGNPNVLCKDKGTSRLSQGPTAHSCLVRVALQDERL</sequence>
<dbReference type="OrthoDB" id="9759518at2"/>
<dbReference type="InterPro" id="IPR050612">
    <property type="entry name" value="Prok_Mopterin_Oxidored"/>
</dbReference>
<dbReference type="InterPro" id="IPR006655">
    <property type="entry name" value="Mopterin_OxRdtase_prok_CS"/>
</dbReference>
<evidence type="ECO:0000256" key="6">
    <source>
        <dbReference type="ARBA" id="ARBA00023002"/>
    </source>
</evidence>
<evidence type="ECO:0000313" key="10">
    <source>
        <dbReference type="EMBL" id="RBW52816.1"/>
    </source>
</evidence>
<dbReference type="EMBL" id="QOCE01000038">
    <property type="protein sequence ID" value="RBW52816.1"/>
    <property type="molecule type" value="Genomic_DNA"/>
</dbReference>